<proteinExistence type="predicted"/>
<dbReference type="EMBL" id="BAAAOQ010000027">
    <property type="protein sequence ID" value="GAA2203362.1"/>
    <property type="molecule type" value="Genomic_DNA"/>
</dbReference>
<feature type="region of interest" description="Disordered" evidence="1">
    <location>
        <begin position="59"/>
        <end position="86"/>
    </location>
</feature>
<evidence type="ECO:0000313" key="2">
    <source>
        <dbReference type="EMBL" id="GAA2203362.1"/>
    </source>
</evidence>
<sequence length="108" mass="11656">MSSRGKKTEAQAVQRVPRRRKPSPSSANQPATAGLRVCGKDPPSEGDLMVRQKCATGNRKWAGRFGEPNGTERRRGTGGAVGIDGGDSGRLFLIRPFLARHCRKTSLP</sequence>
<evidence type="ECO:0000256" key="1">
    <source>
        <dbReference type="SAM" id="MobiDB-lite"/>
    </source>
</evidence>
<reference evidence="3" key="1">
    <citation type="journal article" date="2019" name="Int. J. Syst. Evol. Microbiol.">
        <title>The Global Catalogue of Microorganisms (GCM) 10K type strain sequencing project: providing services to taxonomists for standard genome sequencing and annotation.</title>
        <authorList>
            <consortium name="The Broad Institute Genomics Platform"/>
            <consortium name="The Broad Institute Genome Sequencing Center for Infectious Disease"/>
            <person name="Wu L."/>
            <person name="Ma J."/>
        </authorList>
    </citation>
    <scope>NUCLEOTIDE SEQUENCE [LARGE SCALE GENOMIC DNA]</scope>
    <source>
        <strain evidence="3">JCM 14924</strain>
    </source>
</reference>
<accession>A0ABP5NV59</accession>
<feature type="compositionally biased region" description="Gly residues" evidence="1">
    <location>
        <begin position="77"/>
        <end position="86"/>
    </location>
</feature>
<protein>
    <submittedName>
        <fullName evidence="2">Uncharacterized protein</fullName>
    </submittedName>
</protein>
<feature type="region of interest" description="Disordered" evidence="1">
    <location>
        <begin position="1"/>
        <end position="46"/>
    </location>
</feature>
<evidence type="ECO:0000313" key="3">
    <source>
        <dbReference type="Proteomes" id="UP001501391"/>
    </source>
</evidence>
<comment type="caution">
    <text evidence="2">The sequence shown here is derived from an EMBL/GenBank/DDBJ whole genome shotgun (WGS) entry which is preliminary data.</text>
</comment>
<dbReference type="Proteomes" id="UP001501391">
    <property type="component" value="Unassembled WGS sequence"/>
</dbReference>
<keyword evidence="3" id="KW-1185">Reference proteome</keyword>
<organism evidence="2 3">
    <name type="scientific">Streptomyces bangladeshensis</name>
    <dbReference type="NCBI Taxonomy" id="295352"/>
    <lineage>
        <taxon>Bacteria</taxon>
        <taxon>Bacillati</taxon>
        <taxon>Actinomycetota</taxon>
        <taxon>Actinomycetes</taxon>
        <taxon>Kitasatosporales</taxon>
        <taxon>Streptomycetaceae</taxon>
        <taxon>Streptomyces</taxon>
    </lineage>
</organism>
<gene>
    <name evidence="2" type="ORF">GCM10009787_66140</name>
</gene>
<name>A0ABP5NV59_9ACTN</name>